<dbReference type="PANTHER" id="PTHR24177">
    <property type="entry name" value="CASKIN"/>
    <property type="match status" value="1"/>
</dbReference>
<name>A0A392LZY7_9FABA</name>
<evidence type="ECO:0000259" key="2">
    <source>
        <dbReference type="Pfam" id="PF13962"/>
    </source>
</evidence>
<sequence>MTPVAVMSEIWDLKREISFILMKLVLLPYGLRVKAVESIVPPMCKEAKNADGLKPRELFTKNHELLVKEGRQWAKDTASSFTIVGTLIITIMFAAAFTVPGGNNQDKGIPIFLGKNVFTIFIITDALSLVASSSSVLMFIGILTSRYAEKDFITSLPLKLLFGLLTIFLSVLCMMCAFCAALALMLKGYNWIIIAAMVFSALPILVFVITLSRLFLEVCISCWKSYFLGNKQRSTV</sequence>
<gene>
    <name evidence="3" type="ORF">A2U01_0001319</name>
</gene>
<keyword evidence="4" id="KW-1185">Reference proteome</keyword>
<comment type="caution">
    <text evidence="3">The sequence shown here is derived from an EMBL/GenBank/DDBJ whole genome shotgun (WGS) entry which is preliminary data.</text>
</comment>
<feature type="domain" description="PGG" evidence="2">
    <location>
        <begin position="72"/>
        <end position="183"/>
    </location>
</feature>
<dbReference type="PANTHER" id="PTHR24177:SF329">
    <property type="entry name" value="ANKYRIN REPEAT PROTEIN"/>
    <property type="match status" value="1"/>
</dbReference>
<dbReference type="InterPro" id="IPR026961">
    <property type="entry name" value="PGG_dom"/>
</dbReference>
<feature type="transmembrane region" description="Helical" evidence="1">
    <location>
        <begin position="191"/>
        <end position="216"/>
    </location>
</feature>
<proteinExistence type="predicted"/>
<organism evidence="3 4">
    <name type="scientific">Trifolium medium</name>
    <dbReference type="NCBI Taxonomy" id="97028"/>
    <lineage>
        <taxon>Eukaryota</taxon>
        <taxon>Viridiplantae</taxon>
        <taxon>Streptophyta</taxon>
        <taxon>Embryophyta</taxon>
        <taxon>Tracheophyta</taxon>
        <taxon>Spermatophyta</taxon>
        <taxon>Magnoliopsida</taxon>
        <taxon>eudicotyledons</taxon>
        <taxon>Gunneridae</taxon>
        <taxon>Pentapetalae</taxon>
        <taxon>rosids</taxon>
        <taxon>fabids</taxon>
        <taxon>Fabales</taxon>
        <taxon>Fabaceae</taxon>
        <taxon>Papilionoideae</taxon>
        <taxon>50 kb inversion clade</taxon>
        <taxon>NPAAA clade</taxon>
        <taxon>Hologalegina</taxon>
        <taxon>IRL clade</taxon>
        <taxon>Trifolieae</taxon>
        <taxon>Trifolium</taxon>
    </lineage>
</organism>
<dbReference type="Proteomes" id="UP000265520">
    <property type="component" value="Unassembled WGS sequence"/>
</dbReference>
<feature type="transmembrane region" description="Helical" evidence="1">
    <location>
        <begin position="117"/>
        <end position="140"/>
    </location>
</feature>
<dbReference type="GO" id="GO:0016020">
    <property type="term" value="C:membrane"/>
    <property type="evidence" value="ECO:0007669"/>
    <property type="project" value="TreeGrafter"/>
</dbReference>
<dbReference type="Pfam" id="PF13962">
    <property type="entry name" value="PGG"/>
    <property type="match status" value="1"/>
</dbReference>
<keyword evidence="1" id="KW-0472">Membrane</keyword>
<dbReference type="EMBL" id="LXQA010001180">
    <property type="protein sequence ID" value="MCH80549.1"/>
    <property type="molecule type" value="Genomic_DNA"/>
</dbReference>
<keyword evidence="1" id="KW-1133">Transmembrane helix</keyword>
<protein>
    <submittedName>
        <fullName evidence="3">Ankyrin repeat-containing protein</fullName>
    </submittedName>
</protein>
<dbReference type="AlphaFoldDB" id="A0A392LZY7"/>
<accession>A0A392LZY7</accession>
<evidence type="ECO:0000313" key="3">
    <source>
        <dbReference type="EMBL" id="MCH80549.1"/>
    </source>
</evidence>
<evidence type="ECO:0000256" key="1">
    <source>
        <dbReference type="SAM" id="Phobius"/>
    </source>
</evidence>
<feature type="transmembrane region" description="Helical" evidence="1">
    <location>
        <begin position="160"/>
        <end position="185"/>
    </location>
</feature>
<keyword evidence="1" id="KW-0812">Transmembrane</keyword>
<evidence type="ECO:0000313" key="4">
    <source>
        <dbReference type="Proteomes" id="UP000265520"/>
    </source>
</evidence>
<reference evidence="3 4" key="1">
    <citation type="journal article" date="2018" name="Front. Plant Sci.">
        <title>Red Clover (Trifolium pratense) and Zigzag Clover (T. medium) - A Picture of Genomic Similarities and Differences.</title>
        <authorList>
            <person name="Dluhosova J."/>
            <person name="Istvanek J."/>
            <person name="Nedelnik J."/>
            <person name="Repkova J."/>
        </authorList>
    </citation>
    <scope>NUCLEOTIDE SEQUENCE [LARGE SCALE GENOMIC DNA]</scope>
    <source>
        <strain evidence="4">cv. 10/8</strain>
        <tissue evidence="3">Leaf</tissue>
    </source>
</reference>
<feature type="transmembrane region" description="Helical" evidence="1">
    <location>
        <begin position="78"/>
        <end position="97"/>
    </location>
</feature>